<protein>
    <submittedName>
        <fullName evidence="1">Uncharacterized protein</fullName>
    </submittedName>
</protein>
<keyword evidence="2" id="KW-1185">Reference proteome</keyword>
<organism evidence="1 2">
    <name type="scientific">Glacieibacterium frigidum</name>
    <dbReference type="NCBI Taxonomy" id="2593303"/>
    <lineage>
        <taxon>Bacteria</taxon>
        <taxon>Pseudomonadati</taxon>
        <taxon>Pseudomonadota</taxon>
        <taxon>Alphaproteobacteria</taxon>
        <taxon>Sphingomonadales</taxon>
        <taxon>Sphingosinicellaceae</taxon>
        <taxon>Glacieibacterium</taxon>
    </lineage>
</organism>
<accession>A0A552UA93</accession>
<comment type="caution">
    <text evidence="1">The sequence shown here is derived from an EMBL/GenBank/DDBJ whole genome shotgun (WGS) entry which is preliminary data.</text>
</comment>
<sequence>MIVSYETPALQQACFSLEVAEAEYGAVHAQALIALIADIEAFENVAELADFWGDELLVTIDDSLSLPIGAHYRASLAAVGTRYRRDAGGRVVLSSVTRLKLLAITGCQ</sequence>
<dbReference type="EMBL" id="VJWA01000002">
    <property type="protein sequence ID" value="TRW15132.1"/>
    <property type="molecule type" value="Genomic_DNA"/>
</dbReference>
<evidence type="ECO:0000313" key="1">
    <source>
        <dbReference type="EMBL" id="TRW15132.1"/>
    </source>
</evidence>
<evidence type="ECO:0000313" key="2">
    <source>
        <dbReference type="Proteomes" id="UP000317894"/>
    </source>
</evidence>
<proteinExistence type="predicted"/>
<dbReference type="AlphaFoldDB" id="A0A552UA93"/>
<reference evidence="1 2" key="1">
    <citation type="submission" date="2019-07" db="EMBL/GenBank/DDBJ databases">
        <title>Novel species isolated from glacier.</title>
        <authorList>
            <person name="Liu Q."/>
            <person name="Xin Y.-H."/>
        </authorList>
    </citation>
    <scope>NUCLEOTIDE SEQUENCE [LARGE SCALE GENOMIC DNA]</scope>
    <source>
        <strain evidence="1 2">LB1R16</strain>
    </source>
</reference>
<name>A0A552UA93_9SPHN</name>
<dbReference type="RefSeq" id="WP_144335301.1">
    <property type="nucleotide sequence ID" value="NZ_VJWA01000002.1"/>
</dbReference>
<dbReference type="OrthoDB" id="7595512at2"/>
<gene>
    <name evidence="1" type="ORF">FMM06_15935</name>
</gene>
<dbReference type="Proteomes" id="UP000317894">
    <property type="component" value="Unassembled WGS sequence"/>
</dbReference>